<evidence type="ECO:0000256" key="1">
    <source>
        <dbReference type="ARBA" id="ARBA00008858"/>
    </source>
</evidence>
<gene>
    <name evidence="5" type="ORF">M427DRAFT_147221</name>
</gene>
<protein>
    <recommendedName>
        <fullName evidence="2">Altered inheritance of mitochondria protein 6</fullName>
    </recommendedName>
</protein>
<dbReference type="PANTHER" id="PTHR31571">
    <property type="entry name" value="ALTERED INHERITANCE OF MITOCHONDRIA PROTEIN 6"/>
    <property type="match status" value="1"/>
</dbReference>
<dbReference type="EMBL" id="KQ965790">
    <property type="protein sequence ID" value="KXS12191.1"/>
    <property type="molecule type" value="Genomic_DNA"/>
</dbReference>
<dbReference type="OrthoDB" id="4153866at2759"/>
<organism evidence="5 6">
    <name type="scientific">Gonapodya prolifera (strain JEL478)</name>
    <name type="common">Monoblepharis prolifera</name>
    <dbReference type="NCBI Taxonomy" id="1344416"/>
    <lineage>
        <taxon>Eukaryota</taxon>
        <taxon>Fungi</taxon>
        <taxon>Fungi incertae sedis</taxon>
        <taxon>Chytridiomycota</taxon>
        <taxon>Chytridiomycota incertae sedis</taxon>
        <taxon>Monoblepharidomycetes</taxon>
        <taxon>Monoblepharidales</taxon>
        <taxon>Gonapodyaceae</taxon>
        <taxon>Gonapodya</taxon>
    </lineage>
</organism>
<evidence type="ECO:0000256" key="2">
    <source>
        <dbReference type="ARBA" id="ARBA00014286"/>
    </source>
</evidence>
<feature type="chain" id="PRO_5007295978" description="Altered inheritance of mitochondria protein 6" evidence="4">
    <location>
        <begin position="18"/>
        <end position="279"/>
    </location>
</feature>
<reference evidence="5 6" key="1">
    <citation type="journal article" date="2015" name="Genome Biol. Evol.">
        <title>Phylogenomic analyses indicate that early fungi evolved digesting cell walls of algal ancestors of land plants.</title>
        <authorList>
            <person name="Chang Y."/>
            <person name="Wang S."/>
            <person name="Sekimoto S."/>
            <person name="Aerts A.L."/>
            <person name="Choi C."/>
            <person name="Clum A."/>
            <person name="LaButti K.M."/>
            <person name="Lindquist E.A."/>
            <person name="Yee Ngan C."/>
            <person name="Ohm R.A."/>
            <person name="Salamov A.A."/>
            <person name="Grigoriev I.V."/>
            <person name="Spatafora J.W."/>
            <person name="Berbee M.L."/>
        </authorList>
    </citation>
    <scope>NUCLEOTIDE SEQUENCE [LARGE SCALE GENOMIC DNA]</scope>
    <source>
        <strain evidence="5 6">JEL478</strain>
    </source>
</reference>
<feature type="region of interest" description="Disordered" evidence="3">
    <location>
        <begin position="213"/>
        <end position="279"/>
    </location>
</feature>
<dbReference type="InterPro" id="IPR051236">
    <property type="entry name" value="HAT_RTT109-like"/>
</dbReference>
<evidence type="ECO:0000313" key="5">
    <source>
        <dbReference type="EMBL" id="KXS12191.1"/>
    </source>
</evidence>
<comment type="similarity">
    <text evidence="1">Belongs to the AIM6 family.</text>
</comment>
<name>A0A139A612_GONPJ</name>
<dbReference type="InterPro" id="IPR017946">
    <property type="entry name" value="PLC-like_Pdiesterase_TIM-brl"/>
</dbReference>
<accession>A0A139A612</accession>
<dbReference type="GO" id="GO:0006629">
    <property type="term" value="P:lipid metabolic process"/>
    <property type="evidence" value="ECO:0007669"/>
    <property type="project" value="InterPro"/>
</dbReference>
<dbReference type="PANTHER" id="PTHR31571:SF1">
    <property type="entry name" value="ALTERED INHERITANCE OF MITOCHONDRIA PROTEIN 6"/>
    <property type="match status" value="1"/>
</dbReference>
<evidence type="ECO:0000313" key="6">
    <source>
        <dbReference type="Proteomes" id="UP000070544"/>
    </source>
</evidence>
<evidence type="ECO:0000256" key="3">
    <source>
        <dbReference type="SAM" id="MobiDB-lite"/>
    </source>
</evidence>
<feature type="compositionally biased region" description="Polar residues" evidence="3">
    <location>
        <begin position="252"/>
        <end position="262"/>
    </location>
</feature>
<dbReference type="Proteomes" id="UP000070544">
    <property type="component" value="Unassembled WGS sequence"/>
</dbReference>
<dbReference type="GO" id="GO:0008081">
    <property type="term" value="F:phosphoric diester hydrolase activity"/>
    <property type="evidence" value="ECO:0007669"/>
    <property type="project" value="InterPro"/>
</dbReference>
<evidence type="ECO:0000256" key="4">
    <source>
        <dbReference type="SAM" id="SignalP"/>
    </source>
</evidence>
<dbReference type="STRING" id="1344416.A0A139A612"/>
<keyword evidence="6" id="KW-1185">Reference proteome</keyword>
<dbReference type="SUPFAM" id="SSF51695">
    <property type="entry name" value="PLC-like phosphodiesterases"/>
    <property type="match status" value="1"/>
</dbReference>
<dbReference type="AlphaFoldDB" id="A0A139A612"/>
<dbReference type="PROSITE" id="PS50007">
    <property type="entry name" value="PIPLC_X_DOMAIN"/>
    <property type="match status" value="1"/>
</dbReference>
<feature type="signal peptide" evidence="4">
    <location>
        <begin position="1"/>
        <end position="17"/>
    </location>
</feature>
<keyword evidence="4" id="KW-0732">Signal</keyword>
<proteinExistence type="inferred from homology"/>
<sequence length="279" mass="30906">MLLAGTISLLLATTASASKLVSALPATLKDYEPFGGADAKILQSPADWNRNTYPIPVHSHNDYERTVPVLEALSYGARSVESDVWLNPDDNVLYVGHDPFSLSRERTFDALTIQPLMWAIGQANRANANYSDSDKFFATLQRSVQSYFFSWNGYYSLGVGMTSAIQLMVDVKTNGTVTWPYVVKALEPLRKKGWLTRMRTARLFLVPSRLSAPGAHPSTKWLPSPRATHHSGPCTPGTTSTLPFLPRAPTGSMRTTLKQSRPSNEKKRASRSNIYRNLS</sequence>